<proteinExistence type="inferred from homology"/>
<dbReference type="InterPro" id="IPR022488">
    <property type="entry name" value="PPK2-related"/>
</dbReference>
<dbReference type="RefSeq" id="WP_007184384.1">
    <property type="nucleotide sequence ID" value="NZ_AKGD01000001.1"/>
</dbReference>
<comment type="similarity">
    <text evidence="1">Belongs to the polyphosphate kinase 2 (PPK2) family. Class I subfamily.</text>
</comment>
<name>I8TCB3_9GAMM</name>
<feature type="domain" description="Polyphosphate kinase-2-related" evidence="4">
    <location>
        <begin position="40"/>
        <end position="268"/>
    </location>
</feature>
<reference evidence="5 6" key="1">
    <citation type="journal article" date="2012" name="J. Bacteriol.">
        <title>Genome Sequence of n-Alkane-Degrading Hydrocarboniphaga effusa Strain AP103T (ATCC BAA-332T).</title>
        <authorList>
            <person name="Chang H.K."/>
            <person name="Zylstra G.J."/>
            <person name="Chae J.C."/>
        </authorList>
    </citation>
    <scope>NUCLEOTIDE SEQUENCE [LARGE SCALE GENOMIC DNA]</scope>
    <source>
        <strain evidence="5 6">AP103</strain>
    </source>
</reference>
<evidence type="ECO:0000256" key="2">
    <source>
        <dbReference type="ARBA" id="ARBA00022679"/>
    </source>
</evidence>
<dbReference type="PIRSF" id="PIRSF028756">
    <property type="entry name" value="PPK2_prd"/>
    <property type="match status" value="1"/>
</dbReference>
<dbReference type="Pfam" id="PF03976">
    <property type="entry name" value="PPK2"/>
    <property type="match status" value="1"/>
</dbReference>
<protein>
    <submittedName>
        <fullName evidence="5">Polyphosphate:AMP phosphotransferase</fullName>
    </submittedName>
</protein>
<comment type="caution">
    <text evidence="5">The sequence shown here is derived from an EMBL/GenBank/DDBJ whole genome shotgun (WGS) entry which is preliminary data.</text>
</comment>
<keyword evidence="2 5" id="KW-0808">Transferase</keyword>
<dbReference type="GO" id="GO:0008976">
    <property type="term" value="F:polyphosphate kinase activity"/>
    <property type="evidence" value="ECO:0007669"/>
    <property type="project" value="InterPro"/>
</dbReference>
<dbReference type="PANTHER" id="PTHR34383">
    <property type="entry name" value="POLYPHOSPHATE:AMP PHOSPHOTRANSFERASE-RELATED"/>
    <property type="match status" value="1"/>
</dbReference>
<keyword evidence="3" id="KW-0418">Kinase</keyword>
<evidence type="ECO:0000313" key="5">
    <source>
        <dbReference type="EMBL" id="EIT71293.1"/>
    </source>
</evidence>
<organism evidence="5 6">
    <name type="scientific">Hydrocarboniphaga effusa AP103</name>
    <dbReference type="NCBI Taxonomy" id="1172194"/>
    <lineage>
        <taxon>Bacteria</taxon>
        <taxon>Pseudomonadati</taxon>
        <taxon>Pseudomonadota</taxon>
        <taxon>Gammaproteobacteria</taxon>
        <taxon>Nevskiales</taxon>
        <taxon>Nevskiaceae</taxon>
        <taxon>Hydrocarboniphaga</taxon>
    </lineage>
</organism>
<dbReference type="AlphaFoldDB" id="I8TCB3"/>
<dbReference type="Proteomes" id="UP000003704">
    <property type="component" value="Unassembled WGS sequence"/>
</dbReference>
<dbReference type="PANTHER" id="PTHR34383:SF3">
    <property type="entry name" value="POLYPHOSPHATE:AMP PHOSPHOTRANSFERASE"/>
    <property type="match status" value="1"/>
</dbReference>
<evidence type="ECO:0000259" key="4">
    <source>
        <dbReference type="Pfam" id="PF03976"/>
    </source>
</evidence>
<gene>
    <name evidence="5" type="ORF">WQQ_14300</name>
</gene>
<keyword evidence="6" id="KW-1185">Reference proteome</keyword>
<evidence type="ECO:0000313" key="6">
    <source>
        <dbReference type="Proteomes" id="UP000003704"/>
    </source>
</evidence>
<dbReference type="PATRIC" id="fig|1172194.4.peg.1377"/>
<evidence type="ECO:0000256" key="1">
    <source>
        <dbReference type="ARBA" id="ARBA00009924"/>
    </source>
</evidence>
<dbReference type="OrthoDB" id="9775224at2"/>
<dbReference type="EMBL" id="AKGD01000001">
    <property type="protein sequence ID" value="EIT71293.1"/>
    <property type="molecule type" value="Genomic_DNA"/>
</dbReference>
<dbReference type="Gene3D" id="3.40.50.300">
    <property type="entry name" value="P-loop containing nucleotide triphosphate hydrolases"/>
    <property type="match status" value="1"/>
</dbReference>
<dbReference type="SUPFAM" id="SSF52540">
    <property type="entry name" value="P-loop containing nucleoside triphosphate hydrolases"/>
    <property type="match status" value="1"/>
</dbReference>
<dbReference type="NCBIfam" id="TIGR03709">
    <property type="entry name" value="PPK2_rel_1"/>
    <property type="match status" value="1"/>
</dbReference>
<evidence type="ECO:0000256" key="3">
    <source>
        <dbReference type="ARBA" id="ARBA00022777"/>
    </source>
</evidence>
<dbReference type="InterPro" id="IPR016898">
    <property type="entry name" value="Polyphosphate_phosphotransfera"/>
</dbReference>
<dbReference type="InterPro" id="IPR022300">
    <property type="entry name" value="PPK2-rel_1"/>
</dbReference>
<sequence length="295" mass="34202">MGHPNQKAVDSPYLVPFDGNLRVSRLDTKAAKKLQLDGKGEREARLQQHVANISDLQRILYADNRYSLLLIFQAMDAAGKDSTIRAVLTGIDPSGCEVHAFKRPTEEELSHDFLWRTSQHLPQRGRIGVFNRSYYEEVLAVRVKPQFLKAQRLPNPAPLPELFGQRYESIRDHEKHLAHNGTVILKFWLNVSAEEQRTRLLARLDEPEKNWKFESADLLVREHWKDYQAAYEEALNQTSRPWAPWYAIPADSKSYMRVAVADIIERTLAGLDLRWPELAQHERDQLDEMRKKLAE</sequence>
<dbReference type="GO" id="GO:0006797">
    <property type="term" value="P:polyphosphate metabolic process"/>
    <property type="evidence" value="ECO:0007669"/>
    <property type="project" value="InterPro"/>
</dbReference>
<dbReference type="STRING" id="1172194.WQQ_14300"/>
<accession>I8TCB3</accession>
<dbReference type="InterPro" id="IPR027417">
    <property type="entry name" value="P-loop_NTPase"/>
</dbReference>